<dbReference type="PANTHER" id="PTHR21708">
    <property type="entry name" value="PROBABLE 2-DEHYDROPANTOATE 2-REDUCTASE"/>
    <property type="match status" value="1"/>
</dbReference>
<dbReference type="Pfam" id="PF08546">
    <property type="entry name" value="ApbA_C"/>
    <property type="match status" value="1"/>
</dbReference>
<dbReference type="GO" id="GO:0008677">
    <property type="term" value="F:2-dehydropantoate 2-reductase activity"/>
    <property type="evidence" value="ECO:0007669"/>
    <property type="project" value="UniProtKB-EC"/>
</dbReference>
<name>A0A1I0BTK3_9FIRM</name>
<proteinExistence type="inferred from homology"/>
<sequence length="308" mass="34483">MKEIKKIAIVGLGAIGAIYGSKLLEINPDNFKVIANEARAAKYSKEGLKINGKTYYFNCVDPKEKTEAADLIIVAVKHHHLPQTIKDIKNHVGPETIILSLMNGISSEEILGEEYGMEKVMYGICVGIDAVRTAAEIQCSTMGVIHFGEKVNKTYSDRVEGVKQLFEKAGISYNIPEDIMRALWWKFMVNVGINQTSAVLKAPYKVFQEVKEANELMMATMKEVIALSKKERTNLKDEDLDSFRDILNKLAPDGKTSMLQDIEAGRKTEVEMFAGTICELGKKHGIETPMNEALLKMIQTLEKMNEKY</sequence>
<dbReference type="SUPFAM" id="SSF48179">
    <property type="entry name" value="6-phosphogluconate dehydrogenase C-terminal domain-like"/>
    <property type="match status" value="1"/>
</dbReference>
<dbReference type="InterPro" id="IPR003710">
    <property type="entry name" value="ApbA"/>
</dbReference>
<keyword evidence="3 4" id="KW-0560">Oxidoreductase</keyword>
<organism evidence="7 8">
    <name type="scientific">Natronincola peptidivorans</name>
    <dbReference type="NCBI Taxonomy" id="426128"/>
    <lineage>
        <taxon>Bacteria</taxon>
        <taxon>Bacillati</taxon>
        <taxon>Bacillota</taxon>
        <taxon>Clostridia</taxon>
        <taxon>Peptostreptococcales</taxon>
        <taxon>Natronincolaceae</taxon>
        <taxon>Natronincola</taxon>
    </lineage>
</organism>
<dbReference type="EMBL" id="FOHU01000004">
    <property type="protein sequence ID" value="SET10294.1"/>
    <property type="molecule type" value="Genomic_DNA"/>
</dbReference>
<evidence type="ECO:0000256" key="2">
    <source>
        <dbReference type="ARBA" id="ARBA00022857"/>
    </source>
</evidence>
<evidence type="ECO:0000256" key="4">
    <source>
        <dbReference type="RuleBase" id="RU362068"/>
    </source>
</evidence>
<dbReference type="Gene3D" id="1.10.1040.10">
    <property type="entry name" value="N-(1-d-carboxylethyl)-l-norvaline Dehydrogenase, domain 2"/>
    <property type="match status" value="1"/>
</dbReference>
<dbReference type="UniPathway" id="UPA00028">
    <property type="reaction ID" value="UER00004"/>
</dbReference>
<dbReference type="SUPFAM" id="SSF51735">
    <property type="entry name" value="NAD(P)-binding Rossmann-fold domains"/>
    <property type="match status" value="1"/>
</dbReference>
<dbReference type="Proteomes" id="UP000199568">
    <property type="component" value="Unassembled WGS sequence"/>
</dbReference>
<dbReference type="GO" id="GO:0005737">
    <property type="term" value="C:cytoplasm"/>
    <property type="evidence" value="ECO:0007669"/>
    <property type="project" value="TreeGrafter"/>
</dbReference>
<feature type="domain" description="Ketopantoate reductase C-terminal" evidence="6">
    <location>
        <begin position="178"/>
        <end position="301"/>
    </location>
</feature>
<evidence type="ECO:0000256" key="1">
    <source>
        <dbReference type="ARBA" id="ARBA00007870"/>
    </source>
</evidence>
<dbReference type="OrthoDB" id="9793586at2"/>
<dbReference type="InterPro" id="IPR051402">
    <property type="entry name" value="KPR-Related"/>
</dbReference>
<dbReference type="FunFam" id="1.10.1040.10:FF:000017">
    <property type="entry name" value="2-dehydropantoate 2-reductase"/>
    <property type="match status" value="1"/>
</dbReference>
<comment type="similarity">
    <text evidence="1 4">Belongs to the ketopantoate reductase family.</text>
</comment>
<dbReference type="GO" id="GO:0015940">
    <property type="term" value="P:pantothenate biosynthetic process"/>
    <property type="evidence" value="ECO:0007669"/>
    <property type="project" value="UniProtKB-UniPathway"/>
</dbReference>
<dbReference type="Gene3D" id="3.40.50.720">
    <property type="entry name" value="NAD(P)-binding Rossmann-like Domain"/>
    <property type="match status" value="1"/>
</dbReference>
<comment type="function">
    <text evidence="4">Catalyzes the NADPH-dependent reduction of ketopantoate into pantoic acid.</text>
</comment>
<dbReference type="NCBIfam" id="TIGR00745">
    <property type="entry name" value="apbA_panE"/>
    <property type="match status" value="1"/>
</dbReference>
<comment type="pathway">
    <text evidence="4">Cofactor biosynthesis; (R)-pantothenate biosynthesis; (R)-pantoate from 3-methyl-2-oxobutanoate: step 2/2.</text>
</comment>
<dbReference type="InterPro" id="IPR013328">
    <property type="entry name" value="6PGD_dom2"/>
</dbReference>
<reference evidence="7 8" key="1">
    <citation type="submission" date="2016-10" db="EMBL/GenBank/DDBJ databases">
        <authorList>
            <person name="de Groot N.N."/>
        </authorList>
    </citation>
    <scope>NUCLEOTIDE SEQUENCE [LARGE SCALE GENOMIC DNA]</scope>
    <source>
        <strain evidence="7 8">DSM 18979</strain>
    </source>
</reference>
<evidence type="ECO:0000313" key="7">
    <source>
        <dbReference type="EMBL" id="SET10294.1"/>
    </source>
</evidence>
<dbReference type="RefSeq" id="WP_090441395.1">
    <property type="nucleotide sequence ID" value="NZ_FOHU01000004.1"/>
</dbReference>
<evidence type="ECO:0000259" key="5">
    <source>
        <dbReference type="Pfam" id="PF02558"/>
    </source>
</evidence>
<dbReference type="AlphaFoldDB" id="A0A1I0BTK3"/>
<keyword evidence="4" id="KW-0566">Pantothenate biosynthesis</keyword>
<gene>
    <name evidence="7" type="ORF">SAMN05660297_01413</name>
</gene>
<evidence type="ECO:0000313" key="8">
    <source>
        <dbReference type="Proteomes" id="UP000199568"/>
    </source>
</evidence>
<dbReference type="STRING" id="426128.SAMN05660297_01413"/>
<evidence type="ECO:0000259" key="6">
    <source>
        <dbReference type="Pfam" id="PF08546"/>
    </source>
</evidence>
<dbReference type="InterPro" id="IPR013752">
    <property type="entry name" value="KPA_reductase"/>
</dbReference>
<dbReference type="EC" id="1.1.1.169" evidence="4"/>
<feature type="domain" description="Ketopantoate reductase N-terminal" evidence="5">
    <location>
        <begin position="7"/>
        <end position="149"/>
    </location>
</feature>
<dbReference type="InterPro" id="IPR036291">
    <property type="entry name" value="NAD(P)-bd_dom_sf"/>
</dbReference>
<keyword evidence="2 4" id="KW-0521">NADP</keyword>
<evidence type="ECO:0000256" key="3">
    <source>
        <dbReference type="ARBA" id="ARBA00023002"/>
    </source>
</evidence>
<accession>A0A1I0BTK3</accession>
<comment type="catalytic activity">
    <reaction evidence="4">
        <text>(R)-pantoate + NADP(+) = 2-dehydropantoate + NADPH + H(+)</text>
        <dbReference type="Rhea" id="RHEA:16233"/>
        <dbReference type="ChEBI" id="CHEBI:11561"/>
        <dbReference type="ChEBI" id="CHEBI:15378"/>
        <dbReference type="ChEBI" id="CHEBI:15980"/>
        <dbReference type="ChEBI" id="CHEBI:57783"/>
        <dbReference type="ChEBI" id="CHEBI:58349"/>
        <dbReference type="EC" id="1.1.1.169"/>
    </reaction>
</comment>
<keyword evidence="8" id="KW-1185">Reference proteome</keyword>
<protein>
    <recommendedName>
        <fullName evidence="4">2-dehydropantoate 2-reductase</fullName>
        <ecNumber evidence="4">1.1.1.169</ecNumber>
    </recommendedName>
    <alternativeName>
        <fullName evidence="4">Ketopantoate reductase</fullName>
    </alternativeName>
</protein>
<dbReference type="Pfam" id="PF02558">
    <property type="entry name" value="ApbA"/>
    <property type="match status" value="1"/>
</dbReference>
<dbReference type="InterPro" id="IPR008927">
    <property type="entry name" value="6-PGluconate_DH-like_C_sf"/>
</dbReference>
<dbReference type="InterPro" id="IPR013332">
    <property type="entry name" value="KPR_N"/>
</dbReference>
<dbReference type="PANTHER" id="PTHR21708:SF26">
    <property type="entry name" value="2-DEHYDROPANTOATE 2-REDUCTASE"/>
    <property type="match status" value="1"/>
</dbReference>